<dbReference type="Proteomes" id="UP001583177">
    <property type="component" value="Unassembled WGS sequence"/>
</dbReference>
<dbReference type="InterPro" id="IPR053161">
    <property type="entry name" value="Ulvan_degrading_GH"/>
</dbReference>
<organism evidence="2 3">
    <name type="scientific">Diaporthe australafricana</name>
    <dbReference type="NCBI Taxonomy" id="127596"/>
    <lineage>
        <taxon>Eukaryota</taxon>
        <taxon>Fungi</taxon>
        <taxon>Dikarya</taxon>
        <taxon>Ascomycota</taxon>
        <taxon>Pezizomycotina</taxon>
        <taxon>Sordariomycetes</taxon>
        <taxon>Sordariomycetidae</taxon>
        <taxon>Diaporthales</taxon>
        <taxon>Diaporthaceae</taxon>
        <taxon>Diaporthe</taxon>
    </lineage>
</organism>
<dbReference type="Pfam" id="PF17132">
    <property type="entry name" value="Glyco_hydro_106"/>
    <property type="match status" value="1"/>
</dbReference>
<keyword evidence="3" id="KW-1185">Reference proteome</keyword>
<dbReference type="InterPro" id="IPR008979">
    <property type="entry name" value="Galactose-bd-like_sf"/>
</dbReference>
<accession>A0ABR3XQ80</accession>
<comment type="caution">
    <text evidence="2">The sequence shown here is derived from an EMBL/GenBank/DDBJ whole genome shotgun (WGS) entry which is preliminary data.</text>
</comment>
<evidence type="ECO:0000256" key="1">
    <source>
        <dbReference type="SAM" id="SignalP"/>
    </source>
</evidence>
<evidence type="ECO:0008006" key="4">
    <source>
        <dbReference type="Google" id="ProtNLM"/>
    </source>
</evidence>
<proteinExistence type="predicted"/>
<dbReference type="EMBL" id="JAWRVE010000013">
    <property type="protein sequence ID" value="KAL1877886.1"/>
    <property type="molecule type" value="Genomic_DNA"/>
</dbReference>
<feature type="signal peptide" evidence="1">
    <location>
        <begin position="1"/>
        <end position="20"/>
    </location>
</feature>
<dbReference type="PANTHER" id="PTHR36848">
    <property type="entry name" value="DNA-BINDING PROTEIN (PUTATIVE SECRETED PROTEIN)-RELATED"/>
    <property type="match status" value="1"/>
</dbReference>
<sequence>MPSILTFAGVCATLLTVCNASQQLLNTTHDLDVFLDPPSRERPRFRYWLPDASVDPETVRSDIRAAGEIGAGGVEFLPYYNYGGELGPPPSGVNWSTYGFGTPPFLELFKSALETHKEAGLAMDFALGPNQGQGIPAHKDDEGLQWDLFSTTVTVPKGGVVNGTAPGWAAGELVAAVSAAVVSRTKVSYNVTGHAGTSIVVYDDLVLKNGSLADMTASISGDGTFVLELPPTSPAESGYELFFFYQKLSGNQNVQFASNVSTTIWDNGSYNVDHFSSKGAQAIRKFWEEYILVDNVKDLVREVGNYGWEDSIEIRSNISWTPTLPARFKEMFGYDLRSYLPLIMFRNNNLALQTDSPGSTRSTLDTLDQGEGYVNDFRAALAAGYQEYLTTLSQWLQELGVQLSAQPSYNLPMDMEASIPYVEAPECESLGWKDNVDGYRQFSGAANLARKNVISNEMGAVFGRAYSYTIPELLFSVNRAVSGGVNQFVIHGQSYSGNYPKTTWPGYTAFIYYFSDLYSPKRPDWNNGLQAALDYTARIQHIQQKGIPRTDIAFYNKQTEVDPEMKSLYQSDDLINEDMYISRWSYSYLSPDNFALPQAYVSNKLLAPEDAKYQAFVVLGSQNLAEKSLIHLKEFAQAGLPIVVAGGVPGQYASQTKTAAGNESFDASLDELLTHDNVYRVAEGEVATKLESLGLRPRVGVRTNGTWYTTWRDDVSGGTEYAYVFCDTVEASGDLVVQSVGTPYFFDAWTGTRTPVLNYKVEGNTTTVPLNLAANQTKIVAFSETLIEDVQNPGIHATEVSPNILDCVATEDGILFHAAASSEPTLITLSTGDEVRREGQAPPSFELKSWDLVLEHWEAPEDLSDASVTAVKSNSTHQLESLISWTDIPAATNTSGIGYYHTHFTWPPASELAANISQGAYVEFPPVLDAITAYVNGRRLPSLDYADPVADITPYLAVGNNEISVVVPSTMWNYIRSILPDILSSGRPVSQFQSLPKTENGLIGTVNVVPFEVIRVRA</sequence>
<evidence type="ECO:0000313" key="3">
    <source>
        <dbReference type="Proteomes" id="UP001583177"/>
    </source>
</evidence>
<evidence type="ECO:0000313" key="2">
    <source>
        <dbReference type="EMBL" id="KAL1877886.1"/>
    </source>
</evidence>
<dbReference type="PANTHER" id="PTHR36848:SF2">
    <property type="entry name" value="SECRETED PROTEIN"/>
    <property type="match status" value="1"/>
</dbReference>
<protein>
    <recommendedName>
        <fullName evidence="4">Secreted protein</fullName>
    </recommendedName>
</protein>
<feature type="chain" id="PRO_5045208208" description="Secreted protein" evidence="1">
    <location>
        <begin position="21"/>
        <end position="1018"/>
    </location>
</feature>
<dbReference type="Gene3D" id="2.60.120.260">
    <property type="entry name" value="Galactose-binding domain-like"/>
    <property type="match status" value="1"/>
</dbReference>
<reference evidence="2 3" key="1">
    <citation type="journal article" date="2024" name="IMA Fungus">
        <title>IMA Genome - F19 : A genome assembly and annotation guide to empower mycologists, including annotated draft genome sequences of Ceratocystis pirilliformis, Diaporthe australafricana, Fusarium ophioides, Paecilomyces lecythidis, and Sporothrix stenoceras.</title>
        <authorList>
            <person name="Aylward J."/>
            <person name="Wilson A.M."/>
            <person name="Visagie C.M."/>
            <person name="Spraker J."/>
            <person name="Barnes I."/>
            <person name="Buitendag C."/>
            <person name="Ceriani C."/>
            <person name="Del Mar Angel L."/>
            <person name="du Plessis D."/>
            <person name="Fuchs T."/>
            <person name="Gasser K."/>
            <person name="Kramer D."/>
            <person name="Li W."/>
            <person name="Munsamy K."/>
            <person name="Piso A."/>
            <person name="Price J.L."/>
            <person name="Sonnekus B."/>
            <person name="Thomas C."/>
            <person name="van der Nest A."/>
            <person name="van Dijk A."/>
            <person name="van Heerden A."/>
            <person name="van Vuuren N."/>
            <person name="Yilmaz N."/>
            <person name="Duong T.A."/>
            <person name="van der Merwe N.A."/>
            <person name="Wingfield M.J."/>
            <person name="Wingfield B.D."/>
        </authorList>
    </citation>
    <scope>NUCLEOTIDE SEQUENCE [LARGE SCALE GENOMIC DNA]</scope>
    <source>
        <strain evidence="2 3">CMW 18300</strain>
    </source>
</reference>
<keyword evidence="1" id="KW-0732">Signal</keyword>
<dbReference type="SUPFAM" id="SSF49785">
    <property type="entry name" value="Galactose-binding domain-like"/>
    <property type="match status" value="1"/>
</dbReference>
<gene>
    <name evidence="2" type="ORF">Daus18300_002239</name>
</gene>
<name>A0ABR3XQ80_9PEZI</name>